<keyword evidence="5" id="KW-0663">Pyridoxal phosphate</keyword>
<dbReference type="InterPro" id="IPR005814">
    <property type="entry name" value="Aminotrans_3"/>
</dbReference>
<comment type="cofactor">
    <cofactor evidence="1">
        <name>pyridoxal 5'-phosphate</name>
        <dbReference type="ChEBI" id="CHEBI:597326"/>
    </cofactor>
</comment>
<feature type="region of interest" description="Disordered" evidence="6">
    <location>
        <begin position="135"/>
        <end position="205"/>
    </location>
</feature>
<feature type="compositionally biased region" description="Basic and acidic residues" evidence="6">
    <location>
        <begin position="297"/>
        <end position="314"/>
    </location>
</feature>
<name>A0A1J1I7V3_9DIPT</name>
<dbReference type="InterPro" id="IPR015421">
    <property type="entry name" value="PyrdxlP-dep_Trfase_major"/>
</dbReference>
<dbReference type="AlphaFoldDB" id="A0A1J1I7V3"/>
<feature type="compositionally biased region" description="Basic and acidic residues" evidence="6">
    <location>
        <begin position="135"/>
        <end position="145"/>
    </location>
</feature>
<evidence type="ECO:0000256" key="1">
    <source>
        <dbReference type="ARBA" id="ARBA00001933"/>
    </source>
</evidence>
<feature type="region of interest" description="Disordered" evidence="6">
    <location>
        <begin position="268"/>
        <end position="323"/>
    </location>
</feature>
<dbReference type="Proteomes" id="UP000183832">
    <property type="component" value="Unassembled WGS sequence"/>
</dbReference>
<dbReference type="PANTHER" id="PTHR43206:SF1">
    <property type="entry name" value="4-AMINOBUTYRATE AMINOTRANSFERASE, MITOCHONDRIAL"/>
    <property type="match status" value="1"/>
</dbReference>
<keyword evidence="9" id="KW-1185">Reference proteome</keyword>
<dbReference type="Gene3D" id="3.40.640.10">
    <property type="entry name" value="Type I PLP-dependent aspartate aminotransferase-like (Major domain)"/>
    <property type="match status" value="1"/>
</dbReference>
<protein>
    <submittedName>
        <fullName evidence="8">CLUMA_CG009270, isoform A</fullName>
    </submittedName>
</protein>
<dbReference type="GO" id="GO:0005739">
    <property type="term" value="C:mitochondrion"/>
    <property type="evidence" value="ECO:0007669"/>
    <property type="project" value="TreeGrafter"/>
</dbReference>
<keyword evidence="4" id="KW-0808">Transferase</keyword>
<feature type="domain" description="DUF4774" evidence="7">
    <location>
        <begin position="224"/>
        <end position="267"/>
    </location>
</feature>
<sequence length="859" mass="96124">FEHVDEAVRLPYIGGAKGQVLEIRQRPDGSIFSRILTEEETKNEVKKEEHETANNIKTQKEPEPTFEDSLMSIQNAAAELVSLQQSYKENGKLTEGQKQKYAENLEKLGVSAQKLAHVQDDNDYKILLEDPLGDRIKGSKKKPENIRFPPFGKKPMVVDPPPKKEECGDEETVIEEGEPTSTTASETTSTSSTSSTTAKPVVVSSENEVIAVSSADDDEDNSSVAEAKPVGLAIAGEGGVASSKPVGTAVVGPGGLAVARPMATAIAERIPTSDNERPEIYDVYEGNRGGSQQSDSELGKENSKQNGSDDREVDPIENPPNPYGIDIGKYPIFQPSYEGAISYIPNPFLPPFNFNFPPPLYNRFLQRRTQNANLRYPQSFPQYADAYNRYNLNANPSAFSPFNRYFFIQIDVKEFLFYVLMLINQTNKKMLRKGISKLKVRSNFSKCMYSSFVPNEPEAPSVCGTIPGTRSQNLLKCLNQLQQANSVQLFADYNKSIGNYLVDVDCNKLLDIYTQISSTMMCGSCSNENAFKSMFIWYNKKRRGEHCDFTAKEKETSVINLPPGCPNLSILSFHGGFHGRTMGALSTTHSKYIHKIDIPAFDWPIAHFPAYKYPLESHVCENKQEDKRCLAEVEGLIHKYKKCGKDVAGIIVEPIQSEGGDNEASPEFFQELQTICKKNDIAFCIDEVQTGGGPTGKFWAHEWFNLPQSPDIVTFSKKMQLGGFFHSREFYPQQEYRIFNTWCGDPGKLLILEAILNVIKRDKLLDNVNKTGAFLKGGLHYIEKEFPNILNSTRGRGTFLAINACNEKTRNYIICSLKQKGIQAGGCGTLSIRFRPALIFEEKHVNIFLEKFRQVLKEL</sequence>
<dbReference type="GO" id="GO:0030170">
    <property type="term" value="F:pyridoxal phosphate binding"/>
    <property type="evidence" value="ECO:0007669"/>
    <property type="project" value="InterPro"/>
</dbReference>
<feature type="region of interest" description="Disordered" evidence="6">
    <location>
        <begin position="42"/>
        <end position="65"/>
    </location>
</feature>
<organism evidence="8 9">
    <name type="scientific">Clunio marinus</name>
    <dbReference type="NCBI Taxonomy" id="568069"/>
    <lineage>
        <taxon>Eukaryota</taxon>
        <taxon>Metazoa</taxon>
        <taxon>Ecdysozoa</taxon>
        <taxon>Arthropoda</taxon>
        <taxon>Hexapoda</taxon>
        <taxon>Insecta</taxon>
        <taxon>Pterygota</taxon>
        <taxon>Neoptera</taxon>
        <taxon>Endopterygota</taxon>
        <taxon>Diptera</taxon>
        <taxon>Nematocera</taxon>
        <taxon>Chironomoidea</taxon>
        <taxon>Chironomidae</taxon>
        <taxon>Clunio</taxon>
    </lineage>
</organism>
<dbReference type="Gene3D" id="3.90.1150.10">
    <property type="entry name" value="Aspartate Aminotransferase, domain 1"/>
    <property type="match status" value="1"/>
</dbReference>
<dbReference type="STRING" id="568069.A0A1J1I7V3"/>
<comment type="similarity">
    <text evidence="2">Belongs to the class-III pyridoxal-phosphate-dependent aminotransferase family.</text>
</comment>
<dbReference type="CDD" id="cd00610">
    <property type="entry name" value="OAT_like"/>
    <property type="match status" value="1"/>
</dbReference>
<keyword evidence="3" id="KW-0032">Aminotransferase</keyword>
<proteinExistence type="inferred from homology"/>
<evidence type="ECO:0000256" key="2">
    <source>
        <dbReference type="ARBA" id="ARBA00008954"/>
    </source>
</evidence>
<evidence type="ECO:0000313" key="8">
    <source>
        <dbReference type="EMBL" id="CRK95818.1"/>
    </source>
</evidence>
<accession>A0A1J1I7V3</accession>
<dbReference type="EMBL" id="CVRI01000043">
    <property type="protein sequence ID" value="CRK95818.1"/>
    <property type="molecule type" value="Genomic_DNA"/>
</dbReference>
<gene>
    <name evidence="8" type="ORF">CLUMA_CG009270</name>
</gene>
<evidence type="ECO:0000256" key="3">
    <source>
        <dbReference type="ARBA" id="ARBA00022576"/>
    </source>
</evidence>
<reference evidence="8 9" key="1">
    <citation type="submission" date="2015-04" db="EMBL/GenBank/DDBJ databases">
        <authorList>
            <person name="Syromyatnikov M.Y."/>
            <person name="Popov V.N."/>
        </authorList>
    </citation>
    <scope>NUCLEOTIDE SEQUENCE [LARGE SCALE GENOMIC DNA]</scope>
</reference>
<dbReference type="OrthoDB" id="5419315at2759"/>
<evidence type="ECO:0000259" key="7">
    <source>
        <dbReference type="Pfam" id="PF15999"/>
    </source>
</evidence>
<dbReference type="FunFam" id="3.40.640.10:FF:000219">
    <property type="entry name" value="Aminotransferase PigE"/>
    <property type="match status" value="1"/>
</dbReference>
<evidence type="ECO:0000313" key="9">
    <source>
        <dbReference type="Proteomes" id="UP000183832"/>
    </source>
</evidence>
<dbReference type="GO" id="GO:0008483">
    <property type="term" value="F:transaminase activity"/>
    <property type="evidence" value="ECO:0007669"/>
    <property type="project" value="UniProtKB-KW"/>
</dbReference>
<feature type="compositionally biased region" description="Low complexity" evidence="6">
    <location>
        <begin position="179"/>
        <end position="205"/>
    </location>
</feature>
<dbReference type="Pfam" id="PF15999">
    <property type="entry name" value="DUF4774"/>
    <property type="match status" value="1"/>
</dbReference>
<evidence type="ECO:0000256" key="4">
    <source>
        <dbReference type="ARBA" id="ARBA00022679"/>
    </source>
</evidence>
<evidence type="ECO:0000256" key="6">
    <source>
        <dbReference type="SAM" id="MobiDB-lite"/>
    </source>
</evidence>
<feature type="compositionally biased region" description="Acidic residues" evidence="6">
    <location>
        <begin position="167"/>
        <end position="178"/>
    </location>
</feature>
<feature type="compositionally biased region" description="Basic and acidic residues" evidence="6">
    <location>
        <begin position="42"/>
        <end position="63"/>
    </location>
</feature>
<dbReference type="SUPFAM" id="SSF53383">
    <property type="entry name" value="PLP-dependent transferases"/>
    <property type="match status" value="1"/>
</dbReference>
<dbReference type="PANTHER" id="PTHR43206">
    <property type="entry name" value="AMINOTRANSFERASE"/>
    <property type="match status" value="1"/>
</dbReference>
<dbReference type="InterPro" id="IPR015422">
    <property type="entry name" value="PyrdxlP-dep_Trfase_small"/>
</dbReference>
<dbReference type="Pfam" id="PF00202">
    <property type="entry name" value="Aminotran_3"/>
    <property type="match status" value="1"/>
</dbReference>
<evidence type="ECO:0000256" key="5">
    <source>
        <dbReference type="ARBA" id="ARBA00022898"/>
    </source>
</evidence>
<feature type="non-terminal residue" evidence="8">
    <location>
        <position position="1"/>
    </location>
</feature>
<dbReference type="GO" id="GO:0009450">
    <property type="term" value="P:gamma-aminobutyric acid catabolic process"/>
    <property type="evidence" value="ECO:0007669"/>
    <property type="project" value="TreeGrafter"/>
</dbReference>
<dbReference type="InterPro" id="IPR031942">
    <property type="entry name" value="DUF4774"/>
</dbReference>
<dbReference type="InterPro" id="IPR015424">
    <property type="entry name" value="PyrdxlP-dep_Trfase"/>
</dbReference>